<name>A0A1T2YJU2_PSEFL</name>
<dbReference type="RefSeq" id="WP_078741017.1">
    <property type="nucleotide sequence ID" value="NZ_MSDF01000021.1"/>
</dbReference>
<dbReference type="Proteomes" id="UP000190965">
    <property type="component" value="Unassembled WGS sequence"/>
</dbReference>
<gene>
    <name evidence="1" type="ORF">BFW87_17545</name>
</gene>
<proteinExistence type="predicted"/>
<evidence type="ECO:0000313" key="1">
    <source>
        <dbReference type="EMBL" id="OPA92415.1"/>
    </source>
</evidence>
<dbReference type="AlphaFoldDB" id="A0A1T2YJU2"/>
<dbReference type="EMBL" id="MSDF01000021">
    <property type="protein sequence ID" value="OPA92415.1"/>
    <property type="molecule type" value="Genomic_DNA"/>
</dbReference>
<organism evidence="1 2">
    <name type="scientific">Pseudomonas fluorescens</name>
    <dbReference type="NCBI Taxonomy" id="294"/>
    <lineage>
        <taxon>Bacteria</taxon>
        <taxon>Pseudomonadati</taxon>
        <taxon>Pseudomonadota</taxon>
        <taxon>Gammaproteobacteria</taxon>
        <taxon>Pseudomonadales</taxon>
        <taxon>Pseudomonadaceae</taxon>
        <taxon>Pseudomonas</taxon>
    </lineage>
</organism>
<accession>A0A1T2YJU2</accession>
<sequence length="70" mass="8035">MIDISKLEKIKSVQDLDDERTLDLARSYLRDSDWYALAQMEEGTPMPADIQAGRNAARATIYRLGEKPRH</sequence>
<evidence type="ECO:0000313" key="2">
    <source>
        <dbReference type="Proteomes" id="UP000190965"/>
    </source>
</evidence>
<comment type="caution">
    <text evidence="1">The sequence shown here is derived from an EMBL/GenBank/DDBJ whole genome shotgun (WGS) entry which is preliminary data.</text>
</comment>
<protein>
    <submittedName>
        <fullName evidence="1">Uncharacterized protein</fullName>
    </submittedName>
</protein>
<dbReference type="OrthoDB" id="7026430at2"/>
<reference evidence="1 2" key="1">
    <citation type="submission" date="2016-12" db="EMBL/GenBank/DDBJ databases">
        <title>Draft genome sequences of seven strains of Pseudomonas fluorescens that produce 4-formylaminooxyvinylglycine.</title>
        <authorList>
            <person name="Okrent R.A."/>
            <person name="Manning V.A."/>
            <person name="Trippe K.M."/>
        </authorList>
    </citation>
    <scope>NUCLEOTIDE SEQUENCE [LARGE SCALE GENOMIC DNA]</scope>
    <source>
        <strain evidence="1 2">P5A</strain>
    </source>
</reference>